<keyword evidence="4 8" id="KW-1003">Cell membrane</keyword>
<evidence type="ECO:0000256" key="9">
    <source>
        <dbReference type="SAM" id="Phobius"/>
    </source>
</evidence>
<proteinExistence type="inferred from homology"/>
<comment type="caution">
    <text evidence="10">The sequence shown here is derived from an EMBL/GenBank/DDBJ whole genome shotgun (WGS) entry which is preliminary data.</text>
</comment>
<dbReference type="PIRSF" id="PIRSF005353">
    <property type="entry name" value="PbuG"/>
    <property type="match status" value="1"/>
</dbReference>
<evidence type="ECO:0000256" key="8">
    <source>
        <dbReference type="PIRNR" id="PIRNR005353"/>
    </source>
</evidence>
<reference evidence="10" key="2">
    <citation type="submission" date="2021-04" db="EMBL/GenBank/DDBJ databases">
        <authorList>
            <person name="Gilroy R."/>
        </authorList>
    </citation>
    <scope>NUCLEOTIDE SEQUENCE</scope>
    <source>
        <strain evidence="10">F6-6636</strain>
    </source>
</reference>
<evidence type="ECO:0000256" key="1">
    <source>
        <dbReference type="ARBA" id="ARBA00004651"/>
    </source>
</evidence>
<comment type="similarity">
    <text evidence="2 8">Belongs to the nucleobase:cation symporter-2 (NCS2) (TC 2.A.40) family. Azg-like subfamily.</text>
</comment>
<accession>A0A948TK40</accession>
<evidence type="ECO:0000256" key="6">
    <source>
        <dbReference type="ARBA" id="ARBA00022989"/>
    </source>
</evidence>
<dbReference type="AlphaFoldDB" id="A0A948TK40"/>
<keyword evidence="5 8" id="KW-0812">Transmembrane</keyword>
<evidence type="ECO:0000256" key="5">
    <source>
        <dbReference type="ARBA" id="ARBA00022692"/>
    </source>
</evidence>
<dbReference type="GO" id="GO:0005886">
    <property type="term" value="C:plasma membrane"/>
    <property type="evidence" value="ECO:0007669"/>
    <property type="project" value="UniProtKB-SubCell"/>
</dbReference>
<dbReference type="GO" id="GO:0005345">
    <property type="term" value="F:purine nucleobase transmembrane transporter activity"/>
    <property type="evidence" value="ECO:0007669"/>
    <property type="project" value="TreeGrafter"/>
</dbReference>
<dbReference type="Proteomes" id="UP000777303">
    <property type="component" value="Unassembled WGS sequence"/>
</dbReference>
<name>A0A948TK40_9LACO</name>
<dbReference type="InterPro" id="IPR026033">
    <property type="entry name" value="Azg-like_bact_archaea"/>
</dbReference>
<feature type="transmembrane region" description="Helical" evidence="9">
    <location>
        <begin position="48"/>
        <end position="68"/>
    </location>
</feature>
<dbReference type="Pfam" id="PF00860">
    <property type="entry name" value="Xan_ur_permease"/>
    <property type="match status" value="1"/>
</dbReference>
<dbReference type="InterPro" id="IPR006043">
    <property type="entry name" value="NCS2"/>
</dbReference>
<organism evidence="10 11">
    <name type="scientific">Candidatus Paralactobacillus gallistercoris</name>
    <dbReference type="NCBI Taxonomy" id="2838724"/>
    <lineage>
        <taxon>Bacteria</taxon>
        <taxon>Bacillati</taxon>
        <taxon>Bacillota</taxon>
        <taxon>Bacilli</taxon>
        <taxon>Lactobacillales</taxon>
        <taxon>Lactobacillaceae</taxon>
        <taxon>Lactobacillus</taxon>
    </lineage>
</organism>
<feature type="transmembrane region" description="Helical" evidence="9">
    <location>
        <begin position="167"/>
        <end position="185"/>
    </location>
</feature>
<feature type="transmembrane region" description="Helical" evidence="9">
    <location>
        <begin position="130"/>
        <end position="147"/>
    </location>
</feature>
<dbReference type="PANTHER" id="PTHR43337:SF11">
    <property type="entry name" value="GUANINE_HYPOXANTHINE PERMEASE PBUG"/>
    <property type="match status" value="1"/>
</dbReference>
<feature type="transmembrane region" description="Helical" evidence="9">
    <location>
        <begin position="345"/>
        <end position="362"/>
    </location>
</feature>
<sequence>MKQYFQFDQFDTTWRREIIAGLTTFVSMAYILFVNPNVLGVTGMNKSAVFTATALAGAFGSLLMGIFARYPVAMAPTLGINAFFAYTVVLGMHVSWQTALAAVFVASLLLIVITSFKIRDYIINAIPRDLKLAISAGIGLFITFIGLQEGGLVVADKATLVKLGSLTNNGTWLTVVGLVITIILFSRQVPAAVFVGMICTALIGIIAGLIKVPHQLIGSAPSLHGSFLVALHNINHINTVQMWIVVITFLLVTFFDTAGTLVGLTEQAGIVDGNHIPRIGNALVTESTSMMMGSLLGTSPVGAFVESSAGIAVGGRTGVVAIVVGLLFLVSLFFSPILAVVTNQVTAPALILVGILMAKSLGKIDWQHFEIAVPAFFIVIGMPLTYSVSDGIALGFIMYPITMIMAHRRHEINPIMYGLALIFLIFMAILMK</sequence>
<feature type="transmembrane region" description="Helical" evidence="9">
    <location>
        <begin position="18"/>
        <end position="36"/>
    </location>
</feature>
<feature type="transmembrane region" description="Helical" evidence="9">
    <location>
        <begin position="99"/>
        <end position="118"/>
    </location>
</feature>
<feature type="transmembrane region" description="Helical" evidence="9">
    <location>
        <begin position="242"/>
        <end position="262"/>
    </location>
</feature>
<evidence type="ECO:0000256" key="2">
    <source>
        <dbReference type="ARBA" id="ARBA00005697"/>
    </source>
</evidence>
<feature type="transmembrane region" description="Helical" evidence="9">
    <location>
        <begin position="374"/>
        <end position="402"/>
    </location>
</feature>
<feature type="transmembrane region" description="Helical" evidence="9">
    <location>
        <begin position="192"/>
        <end position="210"/>
    </location>
</feature>
<keyword evidence="7 8" id="KW-0472">Membrane</keyword>
<evidence type="ECO:0000256" key="4">
    <source>
        <dbReference type="ARBA" id="ARBA00022475"/>
    </source>
</evidence>
<dbReference type="InterPro" id="IPR045018">
    <property type="entry name" value="Azg-like"/>
</dbReference>
<evidence type="ECO:0000256" key="3">
    <source>
        <dbReference type="ARBA" id="ARBA00022448"/>
    </source>
</evidence>
<evidence type="ECO:0000256" key="7">
    <source>
        <dbReference type="ARBA" id="ARBA00023136"/>
    </source>
</evidence>
<dbReference type="EMBL" id="JAHLFS010000068">
    <property type="protein sequence ID" value="MBU3852205.1"/>
    <property type="molecule type" value="Genomic_DNA"/>
</dbReference>
<reference evidence="10" key="1">
    <citation type="journal article" date="2021" name="PeerJ">
        <title>Extensive microbial diversity within the chicken gut microbiome revealed by metagenomics and culture.</title>
        <authorList>
            <person name="Gilroy R."/>
            <person name="Ravi A."/>
            <person name="Getino M."/>
            <person name="Pursley I."/>
            <person name="Horton D.L."/>
            <person name="Alikhan N.F."/>
            <person name="Baker D."/>
            <person name="Gharbi K."/>
            <person name="Hall N."/>
            <person name="Watson M."/>
            <person name="Adriaenssens E.M."/>
            <person name="Foster-Nyarko E."/>
            <person name="Jarju S."/>
            <person name="Secka A."/>
            <person name="Antonio M."/>
            <person name="Oren A."/>
            <person name="Chaudhuri R.R."/>
            <person name="La Ragione R."/>
            <person name="Hildebrand F."/>
            <person name="Pallen M.J."/>
        </authorList>
    </citation>
    <scope>NUCLEOTIDE SEQUENCE</scope>
    <source>
        <strain evidence="10">F6-6636</strain>
    </source>
</reference>
<keyword evidence="3 8" id="KW-0813">Transport</keyword>
<protein>
    <submittedName>
        <fullName evidence="10">NCS2 family permease</fullName>
    </submittedName>
</protein>
<gene>
    <name evidence="10" type="ORF">H9901_05860</name>
</gene>
<dbReference type="PANTHER" id="PTHR43337">
    <property type="entry name" value="XANTHINE/URACIL PERMEASE C887.17-RELATED"/>
    <property type="match status" value="1"/>
</dbReference>
<keyword evidence="6 8" id="KW-1133">Transmembrane helix</keyword>
<evidence type="ECO:0000313" key="10">
    <source>
        <dbReference type="EMBL" id="MBU3852205.1"/>
    </source>
</evidence>
<feature type="transmembrane region" description="Helical" evidence="9">
    <location>
        <begin position="414"/>
        <end position="431"/>
    </location>
</feature>
<comment type="subcellular location">
    <subcellularLocation>
        <location evidence="1 8">Cell membrane</location>
        <topology evidence="1 8">Multi-pass membrane protein</topology>
    </subcellularLocation>
</comment>
<feature type="transmembrane region" description="Helical" evidence="9">
    <location>
        <begin position="317"/>
        <end position="339"/>
    </location>
</feature>
<evidence type="ECO:0000313" key="11">
    <source>
        <dbReference type="Proteomes" id="UP000777303"/>
    </source>
</evidence>